<evidence type="ECO:0000256" key="8">
    <source>
        <dbReference type="ARBA" id="ARBA00022840"/>
    </source>
</evidence>
<evidence type="ECO:0000313" key="24">
    <source>
        <dbReference type="Proteomes" id="UP000001811"/>
    </source>
</evidence>
<reference evidence="23 24" key="1">
    <citation type="journal article" date="2011" name="Nature">
        <title>A high-resolution map of human evolutionary constraint using 29 mammals.</title>
        <authorList>
            <person name="Lindblad-Toh K."/>
            <person name="Garber M."/>
            <person name="Zuk O."/>
            <person name="Lin M.F."/>
            <person name="Parker B.J."/>
            <person name="Washietl S."/>
            <person name="Kheradpour P."/>
            <person name="Ernst J."/>
            <person name="Jordan G."/>
            <person name="Mauceli E."/>
            <person name="Ward L.D."/>
            <person name="Lowe C.B."/>
            <person name="Holloway A.K."/>
            <person name="Clamp M."/>
            <person name="Gnerre S."/>
            <person name="Alfoldi J."/>
            <person name="Beal K."/>
            <person name="Chang J."/>
            <person name="Clawson H."/>
            <person name="Cuff J."/>
            <person name="Di Palma F."/>
            <person name="Fitzgerald S."/>
            <person name="Flicek P."/>
            <person name="Guttman M."/>
            <person name="Hubisz M.J."/>
            <person name="Jaffe D.B."/>
            <person name="Jungreis I."/>
            <person name="Kent W.J."/>
            <person name="Kostka D."/>
            <person name="Lara M."/>
            <person name="Martins A.L."/>
            <person name="Massingham T."/>
            <person name="Moltke I."/>
            <person name="Raney B.J."/>
            <person name="Rasmussen M.D."/>
            <person name="Robinson J."/>
            <person name="Stark A."/>
            <person name="Vilella A.J."/>
            <person name="Wen J."/>
            <person name="Xie X."/>
            <person name="Zody M.C."/>
            <person name="Baldwin J."/>
            <person name="Bloom T."/>
            <person name="Chin C.W."/>
            <person name="Heiman D."/>
            <person name="Nicol R."/>
            <person name="Nusbaum C."/>
            <person name="Young S."/>
            <person name="Wilkinson J."/>
            <person name="Worley K.C."/>
            <person name="Kovar C.L."/>
            <person name="Muzny D.M."/>
            <person name="Gibbs R.A."/>
            <person name="Cree A."/>
            <person name="Dihn H.H."/>
            <person name="Fowler G."/>
            <person name="Jhangiani S."/>
            <person name="Joshi V."/>
            <person name="Lee S."/>
            <person name="Lewis L.R."/>
            <person name="Nazareth L.V."/>
            <person name="Okwuonu G."/>
            <person name="Santibanez J."/>
            <person name="Warren W.C."/>
            <person name="Mardis E.R."/>
            <person name="Weinstock G.M."/>
            <person name="Wilson R.K."/>
            <person name="Delehaunty K."/>
            <person name="Dooling D."/>
            <person name="Fronik C."/>
            <person name="Fulton L."/>
            <person name="Fulton B."/>
            <person name="Graves T."/>
            <person name="Minx P."/>
            <person name="Sodergren E."/>
            <person name="Birney E."/>
            <person name="Margulies E.H."/>
            <person name="Herrero J."/>
            <person name="Green E.D."/>
            <person name="Haussler D."/>
            <person name="Siepel A."/>
            <person name="Goldman N."/>
            <person name="Pollard K.S."/>
            <person name="Pedersen J.S."/>
            <person name="Lander E.S."/>
            <person name="Kellis M."/>
        </authorList>
    </citation>
    <scope>NUCLEOTIDE SEQUENCE [LARGE SCALE GENOMIC DNA]</scope>
    <source>
        <strain evidence="23 24">Thorbecke inbred</strain>
    </source>
</reference>
<dbReference type="eggNOG" id="KOG0058">
    <property type="taxonomic scope" value="Eukaryota"/>
</dbReference>
<evidence type="ECO:0000256" key="9">
    <source>
        <dbReference type="ARBA" id="ARBA00022946"/>
    </source>
</evidence>
<dbReference type="Gene3D" id="1.20.1560.10">
    <property type="entry name" value="ABC transporter type 1, transmembrane domain"/>
    <property type="match status" value="1"/>
</dbReference>
<feature type="transmembrane region" description="Helical" evidence="20">
    <location>
        <begin position="128"/>
        <end position="148"/>
    </location>
</feature>
<evidence type="ECO:0000256" key="5">
    <source>
        <dbReference type="ARBA" id="ARBA00022692"/>
    </source>
</evidence>
<evidence type="ECO:0000256" key="14">
    <source>
        <dbReference type="ARBA" id="ARBA00023136"/>
    </source>
</evidence>
<evidence type="ECO:0000256" key="2">
    <source>
        <dbReference type="ARBA" id="ARBA00007577"/>
    </source>
</evidence>
<proteinExistence type="inferred from homology"/>
<keyword evidence="10" id="KW-0630">Potassium</keyword>
<keyword evidence="24" id="KW-1185">Reference proteome</keyword>
<evidence type="ECO:0000256" key="6">
    <source>
        <dbReference type="ARBA" id="ARBA00022741"/>
    </source>
</evidence>
<dbReference type="Proteomes" id="UP000001811">
    <property type="component" value="Chromosome 13"/>
</dbReference>
<dbReference type="InterPro" id="IPR003439">
    <property type="entry name" value="ABC_transporter-like_ATP-bd"/>
</dbReference>
<feature type="transmembrane region" description="Helical" evidence="20">
    <location>
        <begin position="277"/>
        <end position="299"/>
    </location>
</feature>
<keyword evidence="8" id="KW-0067">ATP-binding</keyword>
<dbReference type="PANTHER" id="PTHR43394">
    <property type="entry name" value="ATP-DEPENDENT PERMEASE MDL1, MITOCHONDRIAL"/>
    <property type="match status" value="1"/>
</dbReference>
<evidence type="ECO:0000256" key="1">
    <source>
        <dbReference type="ARBA" id="ARBA00004448"/>
    </source>
</evidence>
<dbReference type="PROSITE" id="PS00211">
    <property type="entry name" value="ABC_TRANSPORTER_1"/>
    <property type="match status" value="1"/>
</dbReference>
<dbReference type="GO" id="GO:0140141">
    <property type="term" value="P:mitochondrial potassium ion transmembrane transport"/>
    <property type="evidence" value="ECO:0007669"/>
    <property type="project" value="Ensembl"/>
</dbReference>
<dbReference type="GO" id="GO:0005730">
    <property type="term" value="C:nucleolus"/>
    <property type="evidence" value="ECO:0007669"/>
    <property type="project" value="Ensembl"/>
</dbReference>
<evidence type="ECO:0000256" key="3">
    <source>
        <dbReference type="ARBA" id="ARBA00022448"/>
    </source>
</evidence>
<dbReference type="Bgee" id="ENSOCUG00000008682">
    <property type="expression patterns" value="Expressed in kidney and 17 other cell types or tissues"/>
</dbReference>
<dbReference type="InterPro" id="IPR027417">
    <property type="entry name" value="P-loop_NTPase"/>
</dbReference>
<evidence type="ECO:0000259" key="21">
    <source>
        <dbReference type="PROSITE" id="PS50893"/>
    </source>
</evidence>
<dbReference type="Ensembl" id="ENSOCUT00000008684.4">
    <property type="protein sequence ID" value="ENSOCUP00000007500.2"/>
    <property type="gene ID" value="ENSOCUG00000008682.4"/>
</dbReference>
<keyword evidence="3" id="KW-0813">Transport</keyword>
<evidence type="ECO:0000256" key="17">
    <source>
        <dbReference type="ARBA" id="ARBA00042968"/>
    </source>
</evidence>
<evidence type="ECO:0000256" key="16">
    <source>
        <dbReference type="ARBA" id="ARBA00041416"/>
    </source>
</evidence>
<dbReference type="GO" id="GO:0005654">
    <property type="term" value="C:nucleoplasm"/>
    <property type="evidence" value="ECO:0007669"/>
    <property type="project" value="Ensembl"/>
</dbReference>
<dbReference type="CDD" id="cd03249">
    <property type="entry name" value="ABC_MTABC3_MDL1_MDL2"/>
    <property type="match status" value="1"/>
</dbReference>
<dbReference type="GeneTree" id="ENSGT00940000159126"/>
<dbReference type="STRING" id="9986.ENSOCUP00000007500"/>
<feature type="region of interest" description="Disordered" evidence="19">
    <location>
        <begin position="700"/>
        <end position="719"/>
    </location>
</feature>
<evidence type="ECO:0000259" key="22">
    <source>
        <dbReference type="PROSITE" id="PS50929"/>
    </source>
</evidence>
<accession>G1SVN5</accession>
<dbReference type="GO" id="GO:0016887">
    <property type="term" value="F:ATP hydrolysis activity"/>
    <property type="evidence" value="ECO:0007669"/>
    <property type="project" value="InterPro"/>
</dbReference>
<comment type="function">
    <text evidence="18">ATP-binding subunit of the mitochondrial ATP-gated potassium channel (mitoK(ATP)). Together with pore-forming subunit CCDC51/MITOK of the mitoK(ATP) channel, mediates ATP-dependent potassium currents across the mitochondrial inner membrane. An increase in ATP intracellular levels closes the channel, inhibiting K(+) transport, whereas a decrease in ATP levels enhances K(+) uptake in the mitochondrial matrix. Plays a role in mitochondrial iron transport. Required for maintenance of normal cardiac function, possibly by influencing mitochondrial iron export and regulating the maturation of cytosolic iron sulfur cluster-containing enzymes.</text>
</comment>
<keyword evidence="14 20" id="KW-0472">Membrane</keyword>
<keyword evidence="5 20" id="KW-0812">Transmembrane</keyword>
<evidence type="ECO:0000256" key="19">
    <source>
        <dbReference type="SAM" id="MobiDB-lite"/>
    </source>
</evidence>
<dbReference type="GO" id="GO:0090374">
    <property type="term" value="P:oligopeptide export from mitochondrion"/>
    <property type="evidence" value="ECO:0007669"/>
    <property type="project" value="TreeGrafter"/>
</dbReference>
<feature type="compositionally biased region" description="Basic and acidic residues" evidence="19">
    <location>
        <begin position="708"/>
        <end position="719"/>
    </location>
</feature>
<keyword evidence="9" id="KW-0809">Transit peptide</keyword>
<name>G1SVN5_RABIT</name>
<dbReference type="InterPro" id="IPR017871">
    <property type="entry name" value="ABC_transporter-like_CS"/>
</dbReference>
<dbReference type="Gene3D" id="3.40.50.300">
    <property type="entry name" value="P-loop containing nucleotide triphosphate hydrolases"/>
    <property type="match status" value="1"/>
</dbReference>
<sequence length="719" mass="78200">MLVHLFRVGIRNGPFPGRPLLPLRFQTFSTGRCSDGCHGSSLLRALARLRFQLRAYLPRAPPAPSRSPSAWCWVGGALLGPVLLSKHPRLCLVALCEAEEAPPARCTPRVVESSFNWTLFWHFLRPHLLVLGAAIVLALGAALVNVQIPLLLGQLVEIVAKYTREHVGSFVTESRSLGTRLLVLYGIQGLLTFGYLVLLSHIGERMAVDMRRALFSSLLRQDIAFFDAKKTGQLVSRLTTDVQEFKSSFKLVISQGLRSCTQVAGCLVSLSMLSPRLTLLLMVATPALMGVGTLMGSGLRKLSRQCQEQIARATGVADEALGNVRTVRAFAMEQREEERYGAELDACRCKAEELGRGIALFQGLSNIAFNCMVLGTLFIGGSLVAGQQLTGGDLMSFLVASQTVQRSMANISILFGQVVRGLSAGTRVFEYMALHPCIPLSGGCCIPREQLRGSVTFQNVCFSYPCRPGFEVLRDFTLTLPPGKIVALVGQSGGGKTTVASLLERFYDPTAGTVMLDGRDLRTLDPSWLRGQVVGFISQEPVLFGTSIMENIRFGKLDASDEEVYAAAREANAHEFISSFPEGYHTIVGERGTTLSGGQKQRLAIARALIKQPTVLILDEATSALDAESERVVQEALDRASTGRTVLVIAHRLSTVRAAHRIVVMAKGRVWEAGTHEELLKKGGLYAELIRRQALDAPLASASPLGGKPKDPRSHQHKF</sequence>
<dbReference type="GO" id="GO:0005743">
    <property type="term" value="C:mitochondrial inner membrane"/>
    <property type="evidence" value="ECO:0007669"/>
    <property type="project" value="UniProtKB-SubCell"/>
</dbReference>
<reference evidence="23" key="2">
    <citation type="submission" date="2025-08" db="UniProtKB">
        <authorList>
            <consortium name="Ensembl"/>
        </authorList>
    </citation>
    <scope>IDENTIFICATION</scope>
    <source>
        <strain evidence="23">Thorbecke</strain>
    </source>
</reference>
<evidence type="ECO:0000256" key="18">
    <source>
        <dbReference type="ARBA" id="ARBA00057198"/>
    </source>
</evidence>
<dbReference type="InterPro" id="IPR003593">
    <property type="entry name" value="AAA+_ATPase"/>
</dbReference>
<dbReference type="OMA" id="MTWLGER"/>
<feature type="transmembrane region" description="Helical" evidence="20">
    <location>
        <begin position="182"/>
        <end position="202"/>
    </location>
</feature>
<dbReference type="InParanoid" id="G1SVN5"/>
<dbReference type="AlphaFoldDB" id="G1SVN5"/>
<keyword evidence="4" id="KW-0633">Potassium transport</keyword>
<dbReference type="OrthoDB" id="6500128at2759"/>
<evidence type="ECO:0000256" key="11">
    <source>
        <dbReference type="ARBA" id="ARBA00022989"/>
    </source>
</evidence>
<evidence type="ECO:0000256" key="4">
    <source>
        <dbReference type="ARBA" id="ARBA00022538"/>
    </source>
</evidence>
<evidence type="ECO:0000256" key="10">
    <source>
        <dbReference type="ARBA" id="ARBA00022958"/>
    </source>
</evidence>
<evidence type="ECO:0000256" key="13">
    <source>
        <dbReference type="ARBA" id="ARBA00023128"/>
    </source>
</evidence>
<dbReference type="GO" id="GO:0015421">
    <property type="term" value="F:ABC-type oligopeptide transporter activity"/>
    <property type="evidence" value="ECO:0007669"/>
    <property type="project" value="TreeGrafter"/>
</dbReference>
<gene>
    <name evidence="23" type="primary">ABCB8</name>
</gene>
<dbReference type="GeneID" id="127493712"/>
<comment type="similarity">
    <text evidence="2">Belongs to the ABC transporter superfamily. ABCB family. Multidrug resistance exporter (TC 3.A.1.201) subfamily.</text>
</comment>
<dbReference type="PIRSF" id="PIRSF002773">
    <property type="entry name" value="ABC_prm/ATPase_B"/>
    <property type="match status" value="1"/>
</dbReference>
<keyword evidence="11 20" id="KW-1133">Transmembrane helix</keyword>
<dbReference type="InterPro" id="IPR036640">
    <property type="entry name" value="ABC1_TM_sf"/>
</dbReference>
<dbReference type="PaxDb" id="9986-ENSOCUP00000007500"/>
<dbReference type="KEGG" id="ocu:100351012"/>
<dbReference type="Pfam" id="PF00005">
    <property type="entry name" value="ABC_tran"/>
    <property type="match status" value="1"/>
</dbReference>
<evidence type="ECO:0000256" key="7">
    <source>
        <dbReference type="ARBA" id="ARBA00022792"/>
    </source>
</evidence>
<dbReference type="CDD" id="cd18574">
    <property type="entry name" value="ABC_6TM_ABCB8_like"/>
    <property type="match status" value="1"/>
</dbReference>
<dbReference type="PROSITE" id="PS50893">
    <property type="entry name" value="ABC_TRANSPORTER_2"/>
    <property type="match status" value="1"/>
</dbReference>
<dbReference type="InterPro" id="IPR039421">
    <property type="entry name" value="Type_1_exporter"/>
</dbReference>
<dbReference type="PANTHER" id="PTHR43394:SF17">
    <property type="entry name" value="MITOCHONDRIAL POTASSIUM CHANNEL ATP-BINDING SUBUNIT"/>
    <property type="match status" value="1"/>
</dbReference>
<dbReference type="CTD" id="11194"/>
<dbReference type="HOGENOM" id="CLU_000604_84_3_1"/>
<dbReference type="FunCoup" id="G1SVN5">
    <property type="interactions" value="491"/>
</dbReference>
<reference evidence="23" key="3">
    <citation type="submission" date="2025-09" db="UniProtKB">
        <authorList>
            <consortium name="Ensembl"/>
        </authorList>
    </citation>
    <scope>IDENTIFICATION</scope>
    <source>
        <strain evidence="23">Thorbecke</strain>
    </source>
</reference>
<dbReference type="SMR" id="G1SVN5"/>
<dbReference type="GO" id="GO:0062157">
    <property type="term" value="C:mitochondrial ATP-gated potassium channel complex"/>
    <property type="evidence" value="ECO:0007669"/>
    <property type="project" value="Ensembl"/>
</dbReference>
<keyword evidence="6" id="KW-0547">Nucleotide-binding</keyword>
<dbReference type="GO" id="GO:0006884">
    <property type="term" value="P:cell volume homeostasis"/>
    <property type="evidence" value="ECO:0007669"/>
    <property type="project" value="Ensembl"/>
</dbReference>
<keyword evidence="13" id="KW-0496">Mitochondrion</keyword>
<evidence type="ECO:0000256" key="15">
    <source>
        <dbReference type="ARBA" id="ARBA00040439"/>
    </source>
</evidence>
<feature type="domain" description="ABC transmembrane type-1" evidence="22">
    <location>
        <begin position="133"/>
        <end position="420"/>
    </location>
</feature>
<keyword evidence="7" id="KW-0999">Mitochondrion inner membrane</keyword>
<dbReference type="RefSeq" id="XP_069933427.1">
    <property type="nucleotide sequence ID" value="XM_070077326.1"/>
</dbReference>
<dbReference type="GO" id="GO:0005524">
    <property type="term" value="F:ATP binding"/>
    <property type="evidence" value="ECO:0007669"/>
    <property type="project" value="UniProtKB-KW"/>
</dbReference>
<keyword evidence="12" id="KW-0406">Ion transport</keyword>
<comment type="subcellular location">
    <subcellularLocation>
        <location evidence="1">Mitochondrion inner membrane</location>
        <topology evidence="1">Multi-pass membrane protein</topology>
    </subcellularLocation>
</comment>
<evidence type="ECO:0000256" key="12">
    <source>
        <dbReference type="ARBA" id="ARBA00023065"/>
    </source>
</evidence>
<organism evidence="23 24">
    <name type="scientific">Oryctolagus cuniculus</name>
    <name type="common">Rabbit</name>
    <dbReference type="NCBI Taxonomy" id="9986"/>
    <lineage>
        <taxon>Eukaryota</taxon>
        <taxon>Metazoa</taxon>
        <taxon>Chordata</taxon>
        <taxon>Craniata</taxon>
        <taxon>Vertebrata</taxon>
        <taxon>Euteleostomi</taxon>
        <taxon>Mammalia</taxon>
        <taxon>Eutheria</taxon>
        <taxon>Euarchontoglires</taxon>
        <taxon>Glires</taxon>
        <taxon>Lagomorpha</taxon>
        <taxon>Leporidae</taxon>
        <taxon>Oryctolagus</taxon>
    </lineage>
</organism>
<dbReference type="SUPFAM" id="SSF90123">
    <property type="entry name" value="ABC transporter transmembrane region"/>
    <property type="match status" value="1"/>
</dbReference>
<dbReference type="FunFam" id="3.40.50.300:FF:000403">
    <property type="entry name" value="ATP-binding cassette sub-family B member 8, mitochondrial"/>
    <property type="match status" value="1"/>
</dbReference>
<dbReference type="EMBL" id="AAGW02062500">
    <property type="status" value="NOT_ANNOTATED_CDS"/>
    <property type="molecule type" value="Genomic_DNA"/>
</dbReference>
<dbReference type="SUPFAM" id="SSF52540">
    <property type="entry name" value="P-loop containing nucleoside triphosphate hydrolases"/>
    <property type="match status" value="1"/>
</dbReference>
<dbReference type="SMART" id="SM00382">
    <property type="entry name" value="AAA"/>
    <property type="match status" value="1"/>
</dbReference>
<dbReference type="InterPro" id="IPR011527">
    <property type="entry name" value="ABC1_TM_dom"/>
</dbReference>
<dbReference type="Pfam" id="PF00664">
    <property type="entry name" value="ABC_membrane"/>
    <property type="match status" value="1"/>
</dbReference>
<evidence type="ECO:0000256" key="20">
    <source>
        <dbReference type="SAM" id="Phobius"/>
    </source>
</evidence>
<protein>
    <recommendedName>
        <fullName evidence="15">Mitochondrial potassium channel ATP-binding subunit</fullName>
    </recommendedName>
    <alternativeName>
        <fullName evidence="17">ATP-binding cassette sub-family B member 8, mitochondrial</fullName>
    </alternativeName>
    <alternativeName>
        <fullName evidence="16">Mitochondrial sulfonylurea-receptor</fullName>
    </alternativeName>
</protein>
<evidence type="ECO:0000313" key="23">
    <source>
        <dbReference type="Ensembl" id="ENSOCUP00000007500.2"/>
    </source>
</evidence>
<feature type="domain" description="ABC transporter" evidence="21">
    <location>
        <begin position="455"/>
        <end position="692"/>
    </location>
</feature>
<dbReference type="FunFam" id="1.20.1560.10:FF:000073">
    <property type="entry name" value="ATP binding cassette subfamily B member 8"/>
    <property type="match status" value="1"/>
</dbReference>
<dbReference type="PROSITE" id="PS50929">
    <property type="entry name" value="ABC_TM1F"/>
    <property type="match status" value="1"/>
</dbReference>